<reference evidence="5" key="1">
    <citation type="submission" date="2014-11" db="EMBL/GenBank/DDBJ databases">
        <authorList>
            <person name="Geib S."/>
        </authorList>
    </citation>
    <scope>NUCLEOTIDE SEQUENCE</scope>
</reference>
<dbReference type="OrthoDB" id="8061645at2759"/>
<dbReference type="EMBL" id="GBXI01013931">
    <property type="protein sequence ID" value="JAD00361.1"/>
    <property type="molecule type" value="Transcribed_RNA"/>
</dbReference>
<organism evidence="5">
    <name type="scientific">Zeugodacus cucurbitae</name>
    <name type="common">Melon fruit fly</name>
    <name type="synonym">Bactrocera cucurbitae</name>
    <dbReference type="NCBI Taxonomy" id="28588"/>
    <lineage>
        <taxon>Eukaryota</taxon>
        <taxon>Metazoa</taxon>
        <taxon>Ecdysozoa</taxon>
        <taxon>Arthropoda</taxon>
        <taxon>Hexapoda</taxon>
        <taxon>Insecta</taxon>
        <taxon>Pterygota</taxon>
        <taxon>Neoptera</taxon>
        <taxon>Endopterygota</taxon>
        <taxon>Diptera</taxon>
        <taxon>Brachycera</taxon>
        <taxon>Muscomorpha</taxon>
        <taxon>Tephritoidea</taxon>
        <taxon>Tephritidae</taxon>
        <taxon>Zeugodacus</taxon>
        <taxon>Zeugodacus</taxon>
    </lineage>
</organism>
<feature type="transmembrane region" description="Helical" evidence="2">
    <location>
        <begin position="183"/>
        <end position="200"/>
    </location>
</feature>
<name>A0A0A1XLA4_ZEUCU</name>
<feature type="chain" id="PRO_5011029439" evidence="3">
    <location>
        <begin position="25"/>
        <end position="499"/>
    </location>
</feature>
<feature type="signal peptide" evidence="3">
    <location>
        <begin position="1"/>
        <end position="24"/>
    </location>
</feature>
<feature type="compositionally biased region" description="Basic and acidic residues" evidence="1">
    <location>
        <begin position="451"/>
        <end position="493"/>
    </location>
</feature>
<feature type="transmembrane region" description="Helical" evidence="2">
    <location>
        <begin position="329"/>
        <end position="347"/>
    </location>
</feature>
<gene>
    <name evidence="5" type="primary">ttyh3_1</name>
    <name evidence="4" type="synonym">ttyh3_0</name>
    <name evidence="5" type="ORF">g.40571</name>
    <name evidence="4" type="ORF">g.40574</name>
</gene>
<sequence length="499" mass="56675">MQNYRKWIFIVCLCVGFNNHLVQSTQDEDSWIDPDAWGREEYFQHAQQHENNYQSEESKANSKCIQYNGNGPNAEAVALMYYKRLIAYLFNSEYFKHNDLTGEFTRTLIFTALPAQLEQLKNLNDPRDLDTIITEILTKTREPTKADYYSHFAKDDFTSSMGIFALIWDIIKDMGQLLKASEVQFLLGAAGLLLIGWYCHRKYRVGIITMIIGAVVCFGYFHTYLECNRKLEAERLLEMLARHEQSAPQEPRWYTPIVNFFTSSDKQALKAKKEYIKKSSQLNLNFCRPDHVFLMYANDLFLKQLTFLIDKSVETMEILRSSLGFPYNYLAGILLVCLIGYIVKLTFKYILSPRAWAGVWQQREYATQRGALPGTSTGTAHHEDRISGENLKMLLNAISCATSANQITISNTTATPALMQAPEQGSGVQEILAPLENGSADTGSESSMSEEVAKSKENSPQKQTHKSDNNNAKEKQQNVSSDNDKANAVKLEDVLDNEA</sequence>
<feature type="compositionally biased region" description="Polar residues" evidence="1">
    <location>
        <begin position="439"/>
        <end position="449"/>
    </location>
</feature>
<keyword evidence="2" id="KW-1133">Transmembrane helix</keyword>
<evidence type="ECO:0000256" key="1">
    <source>
        <dbReference type="SAM" id="MobiDB-lite"/>
    </source>
</evidence>
<evidence type="ECO:0000256" key="3">
    <source>
        <dbReference type="SAM" id="SignalP"/>
    </source>
</evidence>
<keyword evidence="2" id="KW-0812">Transmembrane</keyword>
<dbReference type="GeneID" id="105217235"/>
<evidence type="ECO:0000256" key="2">
    <source>
        <dbReference type="SAM" id="Phobius"/>
    </source>
</evidence>
<keyword evidence="3" id="KW-0732">Signal</keyword>
<dbReference type="CTD" id="105217235"/>
<protein>
    <submittedName>
        <fullName evidence="5">Protein tweety homolog 3</fullName>
    </submittedName>
</protein>
<feature type="transmembrane region" description="Helical" evidence="2">
    <location>
        <begin position="207"/>
        <end position="225"/>
    </location>
</feature>
<accession>A0A0A1XLA4</accession>
<feature type="region of interest" description="Disordered" evidence="1">
    <location>
        <begin position="437"/>
        <end position="499"/>
    </location>
</feature>
<proteinExistence type="predicted"/>
<evidence type="ECO:0000313" key="4">
    <source>
        <dbReference type="EMBL" id="JAD00361.1"/>
    </source>
</evidence>
<evidence type="ECO:0000313" key="5">
    <source>
        <dbReference type="EMBL" id="JAD11766.1"/>
    </source>
</evidence>
<dbReference type="EMBL" id="GBXI01002526">
    <property type="protein sequence ID" value="JAD11766.1"/>
    <property type="molecule type" value="Transcribed_RNA"/>
</dbReference>
<keyword evidence="2" id="KW-0472">Membrane</keyword>
<dbReference type="AlphaFoldDB" id="A0A0A1XLA4"/>
<reference evidence="5" key="2">
    <citation type="journal article" date="2015" name="Gigascience">
        <title>Reconstructing a comprehensive transcriptome assembly of a white-pupal translocated strain of the pest fruit fly Bactrocera cucurbitae.</title>
        <authorList>
            <person name="Sim S.B."/>
            <person name="Calla B."/>
            <person name="Hall B."/>
            <person name="DeRego T."/>
            <person name="Geib S.M."/>
        </authorList>
    </citation>
    <scope>NUCLEOTIDE SEQUENCE</scope>
</reference>